<dbReference type="PANTHER" id="PTHR46888:SF1">
    <property type="entry name" value="RIBONUCLEASE H"/>
    <property type="match status" value="1"/>
</dbReference>
<gene>
    <name evidence="1" type="ORF">HOLleu_20423</name>
</gene>
<dbReference type="Proteomes" id="UP001152320">
    <property type="component" value="Chromosome 9"/>
</dbReference>
<keyword evidence="2" id="KW-1185">Reference proteome</keyword>
<dbReference type="AlphaFoldDB" id="A0A9Q1H5P5"/>
<organism evidence="1 2">
    <name type="scientific">Holothuria leucospilota</name>
    <name type="common">Black long sea cucumber</name>
    <name type="synonym">Mertensiothuria leucospilota</name>
    <dbReference type="NCBI Taxonomy" id="206669"/>
    <lineage>
        <taxon>Eukaryota</taxon>
        <taxon>Metazoa</taxon>
        <taxon>Echinodermata</taxon>
        <taxon>Eleutherozoa</taxon>
        <taxon>Echinozoa</taxon>
        <taxon>Holothuroidea</taxon>
        <taxon>Aspidochirotacea</taxon>
        <taxon>Aspidochirotida</taxon>
        <taxon>Holothuriidae</taxon>
        <taxon>Holothuria</taxon>
    </lineage>
</organism>
<protein>
    <submittedName>
        <fullName evidence="1">Uncharacterized protein</fullName>
    </submittedName>
</protein>
<proteinExistence type="predicted"/>
<dbReference type="OrthoDB" id="10051775at2759"/>
<reference evidence="1" key="1">
    <citation type="submission" date="2021-10" db="EMBL/GenBank/DDBJ databases">
        <title>Tropical sea cucumber genome reveals ecological adaptation and Cuvierian tubules defense mechanism.</title>
        <authorList>
            <person name="Chen T."/>
        </authorList>
    </citation>
    <scope>NUCLEOTIDE SEQUENCE</scope>
    <source>
        <strain evidence="1">Nanhai2018</strain>
        <tissue evidence="1">Muscle</tissue>
    </source>
</reference>
<dbReference type="PANTHER" id="PTHR46888">
    <property type="entry name" value="ZINC KNUCKLE DOMAINCONTAINING PROTEIN-RELATED"/>
    <property type="match status" value="1"/>
</dbReference>
<sequence>MDDLDAYLQHFKRYATSQNWDKGMEWAVNLSALLKEKALDVYSRLPLKSYDYDTLKKALFCKYNLTEQGLHQKFRWARPEIGENPFQFAVRLL</sequence>
<evidence type="ECO:0000313" key="2">
    <source>
        <dbReference type="Proteomes" id="UP001152320"/>
    </source>
</evidence>
<name>A0A9Q1H5P5_HOLLE</name>
<accession>A0A9Q1H5P5</accession>
<dbReference type="EMBL" id="JAIZAY010000009">
    <property type="protein sequence ID" value="KAJ8036447.1"/>
    <property type="molecule type" value="Genomic_DNA"/>
</dbReference>
<comment type="caution">
    <text evidence="1">The sequence shown here is derived from an EMBL/GenBank/DDBJ whole genome shotgun (WGS) entry which is preliminary data.</text>
</comment>
<evidence type="ECO:0000313" key="1">
    <source>
        <dbReference type="EMBL" id="KAJ8036447.1"/>
    </source>
</evidence>